<sequence length="134" mass="15646">MATDDYNTRDEYNTTRNLKVDQHNITVGRRNTGQYPQGPHGRQRQRRPMTRETGQLVVDTPARRHNMQNSQPGRYHVGWEGEYARLVGGLQVESPTLIAARFCDDLRKHPPPRWEEQLPNVLKTTAVDQWKWLS</sequence>
<comment type="caution">
    <text evidence="2">The sequence shown here is derived from an EMBL/GenBank/DDBJ whole genome shotgun (WGS) entry which is preliminary data.</text>
</comment>
<dbReference type="Proteomes" id="UP001160148">
    <property type="component" value="Unassembled WGS sequence"/>
</dbReference>
<evidence type="ECO:0000313" key="3">
    <source>
        <dbReference type="Proteomes" id="UP001160148"/>
    </source>
</evidence>
<accession>A0AAV0XIY4</accession>
<reference evidence="2 3" key="1">
    <citation type="submission" date="2023-01" db="EMBL/GenBank/DDBJ databases">
        <authorList>
            <person name="Whitehead M."/>
        </authorList>
    </citation>
    <scope>NUCLEOTIDE SEQUENCE [LARGE SCALE GENOMIC DNA]</scope>
</reference>
<name>A0AAV0XIY4_9HEMI</name>
<keyword evidence="3" id="KW-1185">Reference proteome</keyword>
<proteinExistence type="predicted"/>
<dbReference type="AlphaFoldDB" id="A0AAV0XIY4"/>
<gene>
    <name evidence="2" type="ORF">MEUPH1_LOCUS22472</name>
</gene>
<protein>
    <submittedName>
        <fullName evidence="2">Uncharacterized protein</fullName>
    </submittedName>
</protein>
<evidence type="ECO:0000313" key="2">
    <source>
        <dbReference type="EMBL" id="CAI6368071.1"/>
    </source>
</evidence>
<organism evidence="2 3">
    <name type="scientific">Macrosiphum euphorbiae</name>
    <name type="common">potato aphid</name>
    <dbReference type="NCBI Taxonomy" id="13131"/>
    <lineage>
        <taxon>Eukaryota</taxon>
        <taxon>Metazoa</taxon>
        <taxon>Ecdysozoa</taxon>
        <taxon>Arthropoda</taxon>
        <taxon>Hexapoda</taxon>
        <taxon>Insecta</taxon>
        <taxon>Pterygota</taxon>
        <taxon>Neoptera</taxon>
        <taxon>Paraneoptera</taxon>
        <taxon>Hemiptera</taxon>
        <taxon>Sternorrhyncha</taxon>
        <taxon>Aphidomorpha</taxon>
        <taxon>Aphidoidea</taxon>
        <taxon>Aphididae</taxon>
        <taxon>Macrosiphini</taxon>
        <taxon>Macrosiphum</taxon>
    </lineage>
</organism>
<evidence type="ECO:0000256" key="1">
    <source>
        <dbReference type="SAM" id="MobiDB-lite"/>
    </source>
</evidence>
<feature type="region of interest" description="Disordered" evidence="1">
    <location>
        <begin position="29"/>
        <end position="52"/>
    </location>
</feature>
<dbReference type="EMBL" id="CARXXK010000005">
    <property type="protein sequence ID" value="CAI6368071.1"/>
    <property type="molecule type" value="Genomic_DNA"/>
</dbReference>